<comment type="cofactor">
    <cofactor evidence="1">
        <name>FMN</name>
        <dbReference type="ChEBI" id="CHEBI:58210"/>
    </cofactor>
</comment>
<name>A0A380TH26_9ZZZZ</name>
<dbReference type="PANTHER" id="PTHR48109:SF3">
    <property type="entry name" value="SLL0744 PROTEIN"/>
    <property type="match status" value="1"/>
</dbReference>
<proteinExistence type="predicted"/>
<dbReference type="CDD" id="cd04739">
    <property type="entry name" value="DHOD_like"/>
    <property type="match status" value="1"/>
</dbReference>
<dbReference type="Pfam" id="PF01180">
    <property type="entry name" value="DHO_dh"/>
    <property type="match status" value="1"/>
</dbReference>
<organism evidence="8">
    <name type="scientific">metagenome</name>
    <dbReference type="NCBI Taxonomy" id="256318"/>
    <lineage>
        <taxon>unclassified sequences</taxon>
        <taxon>metagenomes</taxon>
    </lineage>
</organism>
<dbReference type="GO" id="GO:0004152">
    <property type="term" value="F:dihydroorotate dehydrogenase activity"/>
    <property type="evidence" value="ECO:0007669"/>
    <property type="project" value="InterPro"/>
</dbReference>
<dbReference type="InterPro" id="IPR005720">
    <property type="entry name" value="Dihydroorotate_DH_cat"/>
</dbReference>
<evidence type="ECO:0000256" key="1">
    <source>
        <dbReference type="ARBA" id="ARBA00001917"/>
    </source>
</evidence>
<evidence type="ECO:0000256" key="5">
    <source>
        <dbReference type="ARBA" id="ARBA00022975"/>
    </source>
</evidence>
<protein>
    <recommendedName>
        <fullName evidence="7">Dihydroorotate dehydrogenase catalytic domain-containing protein</fullName>
    </recommendedName>
</protein>
<feature type="domain" description="Dihydroorotate dehydrogenase catalytic" evidence="7">
    <location>
        <begin position="88"/>
        <end position="285"/>
    </location>
</feature>
<dbReference type="InterPro" id="IPR013785">
    <property type="entry name" value="Aldolase_TIM"/>
</dbReference>
<accession>A0A380TH26</accession>
<keyword evidence="5" id="KW-0665">Pyrimidine biosynthesis</keyword>
<comment type="pathway">
    <text evidence="2">Pyrimidine metabolism; UMP biosynthesis via de novo pathway.</text>
</comment>
<reference evidence="8" key="1">
    <citation type="submission" date="2018-07" db="EMBL/GenBank/DDBJ databases">
        <authorList>
            <person name="Quirk P.G."/>
            <person name="Krulwich T.A."/>
        </authorList>
    </citation>
    <scope>NUCLEOTIDE SEQUENCE</scope>
</reference>
<dbReference type="GO" id="GO:0005737">
    <property type="term" value="C:cytoplasm"/>
    <property type="evidence" value="ECO:0007669"/>
    <property type="project" value="InterPro"/>
</dbReference>
<keyword evidence="3" id="KW-0285">Flavoprotein</keyword>
<dbReference type="Gene3D" id="3.20.20.70">
    <property type="entry name" value="Aldolase class I"/>
    <property type="match status" value="1"/>
</dbReference>
<evidence type="ECO:0000313" key="8">
    <source>
        <dbReference type="EMBL" id="SUS06999.1"/>
    </source>
</evidence>
<dbReference type="AlphaFoldDB" id="A0A380TH26"/>
<evidence type="ECO:0000256" key="3">
    <source>
        <dbReference type="ARBA" id="ARBA00022630"/>
    </source>
</evidence>
<dbReference type="PIRSF" id="PIRSF000164">
    <property type="entry name" value="DHO_oxidase"/>
    <property type="match status" value="1"/>
</dbReference>
<dbReference type="GO" id="GO:0044205">
    <property type="term" value="P:'de novo' UMP biosynthetic process"/>
    <property type="evidence" value="ECO:0007669"/>
    <property type="project" value="UniProtKB-UniPathway"/>
</dbReference>
<sequence>MDLQTTYLGLKLKHPIVASSSPISRSLDGIKRMEDAGAAAITLFSLFEEQIRFENESFDFLSEAGTESFAESLSYFPAVADYRVGPDSYLELIRKASAACQVPIIASLNGTTNAGWTEYARLMAEAGAKAIELNVYYIPADLETTGRDVEQRYVDVIQAVRAAVSVPVAVKLNPFFSAFGDMAKRCVGAGADGLVLFNRFYQPDFDLEELEVVPDLELSSAGEIRLPLLWIAVLHGRLKCSLAATRGVETGKEVIKYVMAGADAVMTTSALLRNGVGHLQTLLNQTREWMERHNYDSIAQMKGSMSQLKVADPSAFERANYIKVLQSYKSPYAT</sequence>
<dbReference type="UniPathway" id="UPA00070"/>
<dbReference type="GO" id="GO:0006207">
    <property type="term" value="P:'de novo' pyrimidine nucleobase biosynthetic process"/>
    <property type="evidence" value="ECO:0007669"/>
    <property type="project" value="TreeGrafter"/>
</dbReference>
<evidence type="ECO:0000256" key="2">
    <source>
        <dbReference type="ARBA" id="ARBA00004725"/>
    </source>
</evidence>
<gene>
    <name evidence="8" type="ORF">DF3PB_360006</name>
</gene>
<evidence type="ECO:0000256" key="6">
    <source>
        <dbReference type="ARBA" id="ARBA00023002"/>
    </source>
</evidence>
<dbReference type="InterPro" id="IPR050074">
    <property type="entry name" value="DHO_dehydrogenase"/>
</dbReference>
<evidence type="ECO:0000256" key="4">
    <source>
        <dbReference type="ARBA" id="ARBA00022643"/>
    </source>
</evidence>
<keyword evidence="4" id="KW-0288">FMN</keyword>
<dbReference type="InterPro" id="IPR012135">
    <property type="entry name" value="Dihydroorotate_DH_1_2"/>
</dbReference>
<dbReference type="EMBL" id="UIDG01000290">
    <property type="protein sequence ID" value="SUS06999.1"/>
    <property type="molecule type" value="Genomic_DNA"/>
</dbReference>
<evidence type="ECO:0000259" key="7">
    <source>
        <dbReference type="Pfam" id="PF01180"/>
    </source>
</evidence>
<dbReference type="SUPFAM" id="SSF51395">
    <property type="entry name" value="FMN-linked oxidoreductases"/>
    <property type="match status" value="1"/>
</dbReference>
<keyword evidence="6" id="KW-0560">Oxidoreductase</keyword>
<dbReference type="PANTHER" id="PTHR48109">
    <property type="entry name" value="DIHYDROOROTATE DEHYDROGENASE (QUINONE), MITOCHONDRIAL-RELATED"/>
    <property type="match status" value="1"/>
</dbReference>
<dbReference type="NCBIfam" id="NF005741">
    <property type="entry name" value="PRK07565.1"/>
    <property type="match status" value="1"/>
</dbReference>